<evidence type="ECO:0000313" key="2">
    <source>
        <dbReference type="EMBL" id="ORX91250.1"/>
    </source>
</evidence>
<keyword evidence="1" id="KW-1133">Transmembrane helix</keyword>
<feature type="transmembrane region" description="Helical" evidence="1">
    <location>
        <begin position="12"/>
        <end position="31"/>
    </location>
</feature>
<keyword evidence="1" id="KW-0472">Membrane</keyword>
<accession>A0A1Y1XZQ8</accession>
<evidence type="ECO:0000256" key="1">
    <source>
        <dbReference type="SAM" id="Phobius"/>
    </source>
</evidence>
<evidence type="ECO:0000313" key="3">
    <source>
        <dbReference type="Proteomes" id="UP000193498"/>
    </source>
</evidence>
<gene>
    <name evidence="2" type="ORF">K493DRAFT_52602</name>
</gene>
<proteinExistence type="predicted"/>
<comment type="caution">
    <text evidence="2">The sequence shown here is derived from an EMBL/GenBank/DDBJ whole genome shotgun (WGS) entry which is preliminary data.</text>
</comment>
<dbReference type="EMBL" id="MCFE01000334">
    <property type="protein sequence ID" value="ORX91250.1"/>
    <property type="molecule type" value="Genomic_DNA"/>
</dbReference>
<organism evidence="2 3">
    <name type="scientific">Basidiobolus meristosporus CBS 931.73</name>
    <dbReference type="NCBI Taxonomy" id="1314790"/>
    <lineage>
        <taxon>Eukaryota</taxon>
        <taxon>Fungi</taxon>
        <taxon>Fungi incertae sedis</taxon>
        <taxon>Zoopagomycota</taxon>
        <taxon>Entomophthoromycotina</taxon>
        <taxon>Basidiobolomycetes</taxon>
        <taxon>Basidiobolales</taxon>
        <taxon>Basidiobolaceae</taxon>
        <taxon>Basidiobolus</taxon>
    </lineage>
</organism>
<keyword evidence="1" id="KW-0812">Transmembrane</keyword>
<dbReference type="Proteomes" id="UP000193498">
    <property type="component" value="Unassembled WGS sequence"/>
</dbReference>
<dbReference type="AlphaFoldDB" id="A0A1Y1XZQ8"/>
<name>A0A1Y1XZQ8_9FUNG</name>
<dbReference type="InParanoid" id="A0A1Y1XZQ8"/>
<sequence length="61" mass="6829">MNLALGFQIWCLRLIATMGGFSTALLLISLLDPCPESPHCSIPHALWNLRFVGFESTMCYK</sequence>
<reference evidence="2 3" key="1">
    <citation type="submission" date="2016-07" db="EMBL/GenBank/DDBJ databases">
        <title>Pervasive Adenine N6-methylation of Active Genes in Fungi.</title>
        <authorList>
            <consortium name="DOE Joint Genome Institute"/>
            <person name="Mondo S.J."/>
            <person name="Dannebaum R.O."/>
            <person name="Kuo R.C."/>
            <person name="Labutti K."/>
            <person name="Haridas S."/>
            <person name="Kuo A."/>
            <person name="Salamov A."/>
            <person name="Ahrendt S.R."/>
            <person name="Lipzen A."/>
            <person name="Sullivan W."/>
            <person name="Andreopoulos W.B."/>
            <person name="Clum A."/>
            <person name="Lindquist E."/>
            <person name="Daum C."/>
            <person name="Ramamoorthy G.K."/>
            <person name="Gryganskyi A."/>
            <person name="Culley D."/>
            <person name="Magnuson J.K."/>
            <person name="James T.Y."/>
            <person name="O'Malley M.A."/>
            <person name="Stajich J.E."/>
            <person name="Spatafora J.W."/>
            <person name="Visel A."/>
            <person name="Grigoriev I.V."/>
        </authorList>
    </citation>
    <scope>NUCLEOTIDE SEQUENCE [LARGE SCALE GENOMIC DNA]</scope>
    <source>
        <strain evidence="2 3">CBS 931.73</strain>
    </source>
</reference>
<keyword evidence="3" id="KW-1185">Reference proteome</keyword>
<protein>
    <submittedName>
        <fullName evidence="2">Uncharacterized protein</fullName>
    </submittedName>
</protein>